<feature type="domain" description="O-methyltransferase C-terminal" evidence="4">
    <location>
        <begin position="229"/>
        <end position="368"/>
    </location>
</feature>
<dbReference type="SUPFAM" id="SSF53335">
    <property type="entry name" value="S-adenosyl-L-methionine-dependent methyltransferases"/>
    <property type="match status" value="1"/>
</dbReference>
<evidence type="ECO:0000256" key="1">
    <source>
        <dbReference type="ARBA" id="ARBA00022603"/>
    </source>
</evidence>
<dbReference type="Pfam" id="PF00891">
    <property type="entry name" value="Methyltransf_2"/>
    <property type="match status" value="1"/>
</dbReference>
<keyword evidence="3" id="KW-0949">S-adenosyl-L-methionine</keyword>
<dbReference type="InterPro" id="IPR001077">
    <property type="entry name" value="COMT_C"/>
</dbReference>
<dbReference type="InterPro" id="IPR016461">
    <property type="entry name" value="COMT-like"/>
</dbReference>
<name>A0ABR3TDM2_9PEZI</name>
<keyword evidence="2" id="KW-0808">Transferase</keyword>
<proteinExistence type="predicted"/>
<evidence type="ECO:0000256" key="2">
    <source>
        <dbReference type="ARBA" id="ARBA00022679"/>
    </source>
</evidence>
<keyword evidence="1" id="KW-0489">Methyltransferase</keyword>
<reference evidence="5 6" key="1">
    <citation type="journal article" date="2023" name="Plant Dis.">
        <title>First Report of Diplodia intermedia Causing Canker and Dieback Diseases on Apple Trees in Canada.</title>
        <authorList>
            <person name="Ellouze W."/>
            <person name="Ilyukhin E."/>
            <person name="Sulman M."/>
            <person name="Ali S."/>
        </authorList>
    </citation>
    <scope>NUCLEOTIDE SEQUENCE [LARGE SCALE GENOMIC DNA]</scope>
    <source>
        <strain evidence="5 6">M45-28</strain>
    </source>
</reference>
<dbReference type="PROSITE" id="PS51683">
    <property type="entry name" value="SAM_OMT_II"/>
    <property type="match status" value="1"/>
</dbReference>
<evidence type="ECO:0000313" key="6">
    <source>
        <dbReference type="Proteomes" id="UP001521184"/>
    </source>
</evidence>
<comment type="caution">
    <text evidence="5">The sequence shown here is derived from an EMBL/GenBank/DDBJ whole genome shotgun (WGS) entry which is preliminary data.</text>
</comment>
<dbReference type="InterPro" id="IPR029063">
    <property type="entry name" value="SAM-dependent_MTases_sf"/>
</dbReference>
<evidence type="ECO:0000259" key="4">
    <source>
        <dbReference type="Pfam" id="PF00891"/>
    </source>
</evidence>
<accession>A0ABR3TDM2</accession>
<dbReference type="InterPro" id="IPR036388">
    <property type="entry name" value="WH-like_DNA-bd_sf"/>
</dbReference>
<evidence type="ECO:0000256" key="3">
    <source>
        <dbReference type="ARBA" id="ARBA00022691"/>
    </source>
</evidence>
<evidence type="ECO:0000313" key="5">
    <source>
        <dbReference type="EMBL" id="KAL1637622.1"/>
    </source>
</evidence>
<dbReference type="Gene3D" id="1.10.10.10">
    <property type="entry name" value="Winged helix-like DNA-binding domain superfamily/Winged helix DNA-binding domain"/>
    <property type="match status" value="1"/>
</dbReference>
<gene>
    <name evidence="5" type="ORF">SLS58_009225</name>
</gene>
<dbReference type="PANTHER" id="PTHR43712">
    <property type="entry name" value="PUTATIVE (AFU_ORTHOLOGUE AFUA_4G14580)-RELATED"/>
    <property type="match status" value="1"/>
</dbReference>
<protein>
    <recommendedName>
        <fullName evidence="4">O-methyltransferase C-terminal domain-containing protein</fullName>
    </recommendedName>
</protein>
<organism evidence="5 6">
    <name type="scientific">Diplodia intermedia</name>
    <dbReference type="NCBI Taxonomy" id="856260"/>
    <lineage>
        <taxon>Eukaryota</taxon>
        <taxon>Fungi</taxon>
        <taxon>Dikarya</taxon>
        <taxon>Ascomycota</taxon>
        <taxon>Pezizomycotina</taxon>
        <taxon>Dothideomycetes</taxon>
        <taxon>Dothideomycetes incertae sedis</taxon>
        <taxon>Botryosphaeriales</taxon>
        <taxon>Botryosphaeriaceae</taxon>
        <taxon>Diplodia</taxon>
    </lineage>
</organism>
<dbReference type="Proteomes" id="UP001521184">
    <property type="component" value="Unassembled WGS sequence"/>
</dbReference>
<dbReference type="PANTHER" id="PTHR43712:SF1">
    <property type="entry name" value="HYPOTHETICAL O-METHYLTRANSFERASE (EUROFUNG)-RELATED"/>
    <property type="match status" value="1"/>
</dbReference>
<sequence length="383" mass="42686">MTSAIETLLKELNDAAGKRHDDALPESARVAALQAAKKLVTALQKPEDTLLEHAFGIATNMAVRIGDQLGLFPMLSEKEETSAQELASRTKADEELIGTQSLRIYRAFQTALPEGEHGNDTIRVGGIRYSGECFVLMGKYRFDLGLPAVAHACDWLKERNHPNPTDGANGPFQGAFQTDLPIFGWLQKHPRFADDVNTFFEGDRGSRPSWVKWFPVEEKLLQGSRADAPLLVDFAGGRGHDIVQFRAHFPDQPGRLVLQDQQDVLDSSVPLHPSIEKRSFDFFKEKPVPGARIYFLKFVLHDWSDEVCLHILGHVKEAMEEGYSLFAVSPAAVSGMKVAVTSLSALTAELHLFTNYNGDSRQFKPYQHVRPDSIHKEILIKEA</sequence>
<dbReference type="Gene3D" id="3.40.50.150">
    <property type="entry name" value="Vaccinia Virus protein VP39"/>
    <property type="match status" value="1"/>
</dbReference>
<feature type="non-terminal residue" evidence="5">
    <location>
        <position position="383"/>
    </location>
</feature>
<dbReference type="EMBL" id="JAKEKT020000087">
    <property type="protein sequence ID" value="KAL1637622.1"/>
    <property type="molecule type" value="Genomic_DNA"/>
</dbReference>
<keyword evidence="6" id="KW-1185">Reference proteome</keyword>